<organism evidence="14 15">
    <name type="scientific">Pararhodobacter oceanensis</name>
    <dbReference type="NCBI Taxonomy" id="2172121"/>
    <lineage>
        <taxon>Bacteria</taxon>
        <taxon>Pseudomonadati</taxon>
        <taxon>Pseudomonadota</taxon>
        <taxon>Alphaproteobacteria</taxon>
        <taxon>Rhodobacterales</taxon>
        <taxon>Paracoccaceae</taxon>
        <taxon>Pararhodobacter</taxon>
    </lineage>
</organism>
<dbReference type="GO" id="GO:0050660">
    <property type="term" value="F:flavin adenine dinucleotide binding"/>
    <property type="evidence" value="ECO:0007669"/>
    <property type="project" value="InterPro"/>
</dbReference>
<keyword evidence="5 12" id="KW-0479">Metal-binding</keyword>
<keyword evidence="9 12" id="KW-0411">Iron-sulfur</keyword>
<keyword evidence="15" id="KW-1185">Reference proteome</keyword>
<dbReference type="GO" id="GO:0006221">
    <property type="term" value="P:pyrimidine nucleotide biosynthetic process"/>
    <property type="evidence" value="ECO:0007669"/>
    <property type="project" value="InterPro"/>
</dbReference>
<evidence type="ECO:0000313" key="15">
    <source>
        <dbReference type="Proteomes" id="UP000245911"/>
    </source>
</evidence>
<evidence type="ECO:0000256" key="6">
    <source>
        <dbReference type="ARBA" id="ARBA00022827"/>
    </source>
</evidence>
<dbReference type="InterPro" id="IPR019480">
    <property type="entry name" value="Dihydroorotate_DH_Fe-S-bd"/>
</dbReference>
<evidence type="ECO:0000256" key="8">
    <source>
        <dbReference type="ARBA" id="ARBA00023004"/>
    </source>
</evidence>
<proteinExistence type="inferred from homology"/>
<feature type="binding site" evidence="12">
    <location>
        <position position="242"/>
    </location>
    <ligand>
        <name>[2Fe-2S] cluster</name>
        <dbReference type="ChEBI" id="CHEBI:190135"/>
    </ligand>
</feature>
<comment type="cofactor">
    <cofactor evidence="11">
        <name>FAD</name>
        <dbReference type="ChEBI" id="CHEBI:57692"/>
    </cofactor>
    <text evidence="11">Binds 1 FAD per subunit.</text>
</comment>
<comment type="similarity">
    <text evidence="1">Belongs to the PyrK family.</text>
</comment>
<evidence type="ECO:0000256" key="10">
    <source>
        <dbReference type="ARBA" id="ARBA00034078"/>
    </source>
</evidence>
<dbReference type="Proteomes" id="UP000245911">
    <property type="component" value="Unassembled WGS sequence"/>
</dbReference>
<dbReference type="PANTHER" id="PTHR43513">
    <property type="entry name" value="DIHYDROOROTATE DEHYDROGENASE B (NAD(+)), ELECTRON TRANSFER SUBUNIT"/>
    <property type="match status" value="1"/>
</dbReference>
<sequence>MTMTAMAKPEAPSGCFPRAENRCHVVSNAPMNSEYRLLVVDAPETGLSAYAGQFFHLLCPATATEQPFLRRPMSIYRIDRENGQLGFLYKVTGKGTRALASLAPGDELNATGPLGVGFSLPEGTKHVAMVARGVGLATLAPLARMARAQGAMVTAILSARAPEFLMSRDELEAAGARVIEVNDVAGNSAPQEVINRLRDIHAETPIDFMATCGSNRLLGLTRDLCSEWRIPGQVAVEAFMGCGLGMCFACVVPVRDAQGHEEMKRVCYDGPVFGVEEVTAW</sequence>
<keyword evidence="6 11" id="KW-0274">FAD</keyword>
<dbReference type="RefSeq" id="WP_116559773.1">
    <property type="nucleotide sequence ID" value="NZ_QDKM01000012.1"/>
</dbReference>
<feature type="binding site" evidence="11">
    <location>
        <begin position="95"/>
        <end position="96"/>
    </location>
    <ligand>
        <name>FAD</name>
        <dbReference type="ChEBI" id="CHEBI:57692"/>
    </ligand>
</feature>
<keyword evidence="7" id="KW-0249">Electron transport</keyword>
<keyword evidence="8 12" id="KW-0408">Iron</keyword>
<dbReference type="SUPFAM" id="SSF63380">
    <property type="entry name" value="Riboflavin synthase domain-like"/>
    <property type="match status" value="1"/>
</dbReference>
<dbReference type="PROSITE" id="PS51384">
    <property type="entry name" value="FAD_FR"/>
    <property type="match status" value="1"/>
</dbReference>
<comment type="caution">
    <text evidence="14">The sequence shown here is derived from an EMBL/GenBank/DDBJ whole genome shotgun (WGS) entry which is preliminary data.</text>
</comment>
<comment type="cofactor">
    <cofactor evidence="12">
        <name>[2Fe-2S] cluster</name>
        <dbReference type="ChEBI" id="CHEBI:190135"/>
    </cofactor>
    <text evidence="12">Binds 1 [2Fe-2S] cluster per subunit.</text>
</comment>
<dbReference type="PIRSF" id="PIRSF006816">
    <property type="entry name" value="Cyc3_hyd_g"/>
    <property type="match status" value="1"/>
</dbReference>
<dbReference type="OrthoDB" id="9806195at2"/>
<evidence type="ECO:0000313" key="14">
    <source>
        <dbReference type="EMBL" id="PVH27510.1"/>
    </source>
</evidence>
<gene>
    <name evidence="14" type="ORF">DDE20_17225</name>
</gene>
<accession>A0A2T8HQ15</accession>
<dbReference type="InterPro" id="IPR017938">
    <property type="entry name" value="Riboflavin_synthase-like_b-brl"/>
</dbReference>
<feature type="domain" description="FAD-binding FR-type" evidence="13">
    <location>
        <begin position="18"/>
        <end position="120"/>
    </location>
</feature>
<dbReference type="InterPro" id="IPR037117">
    <property type="entry name" value="Dihydroorotate_DH_ele_sf"/>
</dbReference>
<feature type="binding site" evidence="12">
    <location>
        <position position="250"/>
    </location>
    <ligand>
        <name>[2Fe-2S] cluster</name>
        <dbReference type="ChEBI" id="CHEBI:190135"/>
    </ligand>
</feature>
<evidence type="ECO:0000256" key="1">
    <source>
        <dbReference type="ARBA" id="ARBA00006422"/>
    </source>
</evidence>
<dbReference type="GO" id="GO:0046872">
    <property type="term" value="F:metal ion binding"/>
    <property type="evidence" value="ECO:0007669"/>
    <property type="project" value="UniProtKB-KW"/>
</dbReference>
<dbReference type="Pfam" id="PF00970">
    <property type="entry name" value="FAD_binding_6"/>
    <property type="match status" value="1"/>
</dbReference>
<evidence type="ECO:0000256" key="11">
    <source>
        <dbReference type="PIRSR" id="PIRSR006816-1"/>
    </source>
</evidence>
<protein>
    <submittedName>
        <fullName evidence="14">Dihydroorotate dehydrogenase electron transfer subunit</fullName>
    </submittedName>
</protein>
<keyword evidence="2" id="KW-0813">Transport</keyword>
<dbReference type="InterPro" id="IPR039261">
    <property type="entry name" value="FNR_nucleotide-bd"/>
</dbReference>
<dbReference type="Gene3D" id="2.10.240.10">
    <property type="entry name" value="Dihydroorotate dehydrogenase, electron transfer subunit"/>
    <property type="match status" value="1"/>
</dbReference>
<dbReference type="Pfam" id="PF10418">
    <property type="entry name" value="DHODB_Fe-S_bind"/>
    <property type="match status" value="1"/>
</dbReference>
<dbReference type="Gene3D" id="3.40.50.80">
    <property type="entry name" value="Nucleotide-binding domain of ferredoxin-NADP reductase (FNR) module"/>
    <property type="match status" value="1"/>
</dbReference>
<dbReference type="GO" id="GO:0051537">
    <property type="term" value="F:2 iron, 2 sulfur cluster binding"/>
    <property type="evidence" value="ECO:0007669"/>
    <property type="project" value="UniProtKB-KW"/>
</dbReference>
<dbReference type="AlphaFoldDB" id="A0A2T8HQ15"/>
<evidence type="ECO:0000256" key="3">
    <source>
        <dbReference type="ARBA" id="ARBA00022630"/>
    </source>
</evidence>
<dbReference type="InterPro" id="IPR017927">
    <property type="entry name" value="FAD-bd_FR_type"/>
</dbReference>
<dbReference type="PANTHER" id="PTHR43513:SF3">
    <property type="entry name" value="DIHYDROOROTATE DEHYDROGENASE B (NAD(+)), ELECTRON TRANSFER SUBUNIT-RELATED"/>
    <property type="match status" value="1"/>
</dbReference>
<dbReference type="InterPro" id="IPR008333">
    <property type="entry name" value="Cbr1-like_FAD-bd_dom"/>
</dbReference>
<dbReference type="InterPro" id="IPR050353">
    <property type="entry name" value="PyrK_electron_transfer"/>
</dbReference>
<reference evidence="14 15" key="1">
    <citation type="submission" date="2018-04" db="EMBL/GenBank/DDBJ databases">
        <title>Pararhodobacter oceanense sp. nov., isolated from marine intertidal sediment.</title>
        <authorList>
            <person name="Wang X.-L."/>
            <person name="Du Z.-J."/>
        </authorList>
    </citation>
    <scope>NUCLEOTIDE SEQUENCE [LARGE SCALE GENOMIC DNA]</scope>
    <source>
        <strain evidence="14 15">AM505</strain>
    </source>
</reference>
<dbReference type="CDD" id="cd06218">
    <property type="entry name" value="DHOD_e_trans"/>
    <property type="match status" value="1"/>
</dbReference>
<evidence type="ECO:0000256" key="12">
    <source>
        <dbReference type="PIRSR" id="PIRSR006816-2"/>
    </source>
</evidence>
<evidence type="ECO:0000256" key="5">
    <source>
        <dbReference type="ARBA" id="ARBA00022723"/>
    </source>
</evidence>
<feature type="binding site" evidence="12">
    <location>
        <position position="267"/>
    </location>
    <ligand>
        <name>[2Fe-2S] cluster</name>
        <dbReference type="ChEBI" id="CHEBI:190135"/>
    </ligand>
</feature>
<feature type="binding site" evidence="12">
    <location>
        <position position="247"/>
    </location>
    <ligand>
        <name>[2Fe-2S] cluster</name>
        <dbReference type="ChEBI" id="CHEBI:190135"/>
    </ligand>
</feature>
<evidence type="ECO:0000256" key="2">
    <source>
        <dbReference type="ARBA" id="ARBA00022448"/>
    </source>
</evidence>
<evidence type="ECO:0000256" key="4">
    <source>
        <dbReference type="ARBA" id="ARBA00022714"/>
    </source>
</evidence>
<name>A0A2T8HQ15_9RHOB</name>
<dbReference type="EMBL" id="QDKM01000012">
    <property type="protein sequence ID" value="PVH27510.1"/>
    <property type="molecule type" value="Genomic_DNA"/>
</dbReference>
<dbReference type="InterPro" id="IPR012165">
    <property type="entry name" value="Cyt_c3_hydrogenase_gsu"/>
</dbReference>
<evidence type="ECO:0000256" key="7">
    <source>
        <dbReference type="ARBA" id="ARBA00022982"/>
    </source>
</evidence>
<evidence type="ECO:0000256" key="9">
    <source>
        <dbReference type="ARBA" id="ARBA00023014"/>
    </source>
</evidence>
<dbReference type="SUPFAM" id="SSF52343">
    <property type="entry name" value="Ferredoxin reductase-like, C-terminal NADP-linked domain"/>
    <property type="match status" value="1"/>
</dbReference>
<dbReference type="Gene3D" id="2.40.30.10">
    <property type="entry name" value="Translation factors"/>
    <property type="match status" value="1"/>
</dbReference>
<comment type="cofactor">
    <cofactor evidence="10">
        <name>[2Fe-2S] cluster</name>
        <dbReference type="ChEBI" id="CHEBI:190135"/>
    </cofactor>
</comment>
<feature type="binding site" evidence="11">
    <location>
        <begin position="71"/>
        <end position="74"/>
    </location>
    <ligand>
        <name>FAD</name>
        <dbReference type="ChEBI" id="CHEBI:57692"/>
    </ligand>
</feature>
<keyword evidence="3 11" id="KW-0285">Flavoprotein</keyword>
<evidence type="ECO:0000259" key="13">
    <source>
        <dbReference type="PROSITE" id="PS51384"/>
    </source>
</evidence>
<keyword evidence="4 12" id="KW-0001">2Fe-2S</keyword>
<dbReference type="GO" id="GO:0016491">
    <property type="term" value="F:oxidoreductase activity"/>
    <property type="evidence" value="ECO:0007669"/>
    <property type="project" value="InterPro"/>
</dbReference>